<dbReference type="Pfam" id="PF07690">
    <property type="entry name" value="MFS_1"/>
    <property type="match status" value="1"/>
</dbReference>
<evidence type="ECO:0000256" key="6">
    <source>
        <dbReference type="SAM" id="Phobius"/>
    </source>
</evidence>
<dbReference type="InterPro" id="IPR036259">
    <property type="entry name" value="MFS_trans_sf"/>
</dbReference>
<feature type="domain" description="Major facilitator superfamily (MFS) profile" evidence="7">
    <location>
        <begin position="36"/>
        <end position="450"/>
    </location>
</feature>
<feature type="transmembrane region" description="Helical" evidence="6">
    <location>
        <begin position="362"/>
        <end position="380"/>
    </location>
</feature>
<dbReference type="PROSITE" id="PS50850">
    <property type="entry name" value="MFS"/>
    <property type="match status" value="1"/>
</dbReference>
<protein>
    <recommendedName>
        <fullName evidence="7">Major facilitator superfamily (MFS) profile domain-containing protein</fullName>
    </recommendedName>
</protein>
<feature type="transmembrane region" description="Helical" evidence="6">
    <location>
        <begin position="162"/>
        <end position="183"/>
    </location>
</feature>
<feature type="transmembrane region" description="Helical" evidence="6">
    <location>
        <begin position="74"/>
        <end position="95"/>
    </location>
</feature>
<evidence type="ECO:0000313" key="9">
    <source>
        <dbReference type="Proteomes" id="UP001633002"/>
    </source>
</evidence>
<dbReference type="EMBL" id="JBJQOH010000008">
    <property type="protein sequence ID" value="KAL3675243.1"/>
    <property type="molecule type" value="Genomic_DNA"/>
</dbReference>
<organism evidence="8 9">
    <name type="scientific">Riccia sorocarpa</name>
    <dbReference type="NCBI Taxonomy" id="122646"/>
    <lineage>
        <taxon>Eukaryota</taxon>
        <taxon>Viridiplantae</taxon>
        <taxon>Streptophyta</taxon>
        <taxon>Embryophyta</taxon>
        <taxon>Marchantiophyta</taxon>
        <taxon>Marchantiopsida</taxon>
        <taxon>Marchantiidae</taxon>
        <taxon>Marchantiales</taxon>
        <taxon>Ricciaceae</taxon>
        <taxon>Riccia</taxon>
    </lineage>
</organism>
<comment type="subcellular location">
    <subcellularLocation>
        <location evidence="1">Membrane</location>
        <topology evidence="1">Multi-pass membrane protein</topology>
    </subcellularLocation>
</comment>
<feature type="transmembrane region" description="Helical" evidence="6">
    <location>
        <begin position="424"/>
        <end position="445"/>
    </location>
</feature>
<dbReference type="InterPro" id="IPR020846">
    <property type="entry name" value="MFS_dom"/>
</dbReference>
<feature type="transmembrane region" description="Helical" evidence="6">
    <location>
        <begin position="102"/>
        <end position="120"/>
    </location>
</feature>
<keyword evidence="3 6" id="KW-0812">Transmembrane</keyword>
<proteinExistence type="predicted"/>
<feature type="transmembrane region" description="Helical" evidence="6">
    <location>
        <begin position="304"/>
        <end position="324"/>
    </location>
</feature>
<keyword evidence="2" id="KW-0813">Transport</keyword>
<dbReference type="PANTHER" id="PTHR43791">
    <property type="entry name" value="PERMEASE-RELATED"/>
    <property type="match status" value="1"/>
</dbReference>
<name>A0ABD3G7V8_9MARC</name>
<dbReference type="Gene3D" id="1.20.1250.20">
    <property type="entry name" value="MFS general substrate transporter like domains"/>
    <property type="match status" value="2"/>
</dbReference>
<dbReference type="GO" id="GO:0016020">
    <property type="term" value="C:membrane"/>
    <property type="evidence" value="ECO:0007669"/>
    <property type="project" value="UniProtKB-SubCell"/>
</dbReference>
<dbReference type="FunFam" id="1.20.1250.20:FF:000034">
    <property type="entry name" value="MFS general substrate transporter"/>
    <property type="match status" value="1"/>
</dbReference>
<dbReference type="FunFam" id="1.20.1250.20:FF:000068">
    <property type="entry name" value="MFS general substrate transporter"/>
    <property type="match status" value="1"/>
</dbReference>
<reference evidence="8 9" key="1">
    <citation type="submission" date="2024-09" db="EMBL/GenBank/DDBJ databases">
        <title>Chromosome-scale assembly of Riccia sorocarpa.</title>
        <authorList>
            <person name="Paukszto L."/>
        </authorList>
    </citation>
    <scope>NUCLEOTIDE SEQUENCE [LARGE SCALE GENOMIC DNA]</scope>
    <source>
        <strain evidence="8">LP-2024</strain>
        <tissue evidence="8">Aerial parts of the thallus</tissue>
    </source>
</reference>
<feature type="transmembrane region" description="Helical" evidence="6">
    <location>
        <begin position="272"/>
        <end position="292"/>
    </location>
</feature>
<keyword evidence="9" id="KW-1185">Reference proteome</keyword>
<feature type="transmembrane region" description="Helical" evidence="6">
    <location>
        <begin position="392"/>
        <end position="412"/>
    </location>
</feature>
<feature type="transmembrane region" description="Helical" evidence="6">
    <location>
        <begin position="132"/>
        <end position="150"/>
    </location>
</feature>
<keyword evidence="5 6" id="KW-0472">Membrane</keyword>
<feature type="transmembrane region" description="Helical" evidence="6">
    <location>
        <begin position="195"/>
        <end position="217"/>
    </location>
</feature>
<evidence type="ECO:0000256" key="3">
    <source>
        <dbReference type="ARBA" id="ARBA00022692"/>
    </source>
</evidence>
<keyword evidence="4 6" id="KW-1133">Transmembrane helix</keyword>
<gene>
    <name evidence="8" type="ORF">R1sor_025191</name>
</gene>
<evidence type="ECO:0000256" key="2">
    <source>
        <dbReference type="ARBA" id="ARBA00022448"/>
    </source>
</evidence>
<dbReference type="PANTHER" id="PTHR43791:SF19">
    <property type="entry name" value="TRANSPORTER, PUTATIVE (AFU_ORTHOLOGUE AFUA_1G01812)-RELATED"/>
    <property type="match status" value="1"/>
</dbReference>
<evidence type="ECO:0000259" key="7">
    <source>
        <dbReference type="PROSITE" id="PS50850"/>
    </source>
</evidence>
<accession>A0ABD3G7V8</accession>
<dbReference type="AlphaFoldDB" id="A0ABD3G7V8"/>
<evidence type="ECO:0000256" key="4">
    <source>
        <dbReference type="ARBA" id="ARBA00022989"/>
    </source>
</evidence>
<sequence>MNHLESGRADHDVEGYVLFADVVDERALVRKIDLRLIPYLSLLYLLSFLDRANIGNAKIEGLATDLHMTDQQYLWTLTIFFFPYALFEVPSNILLKKLRPSIWIPSIMLAWGVCMTFMGFVKNFQGLLTARFFLGMAEAGLFPGLAYYLSCWYRKGEYGLRVAIFLSASTLSGAFGGLLAAAIVKLDGVGNRPGWSWIFILEGVATVLIGFGSLWVVPDFPDTAKFLTPSERAFAISRLQADAQLSAGHFEPFKLSRLWNALKDWKTPIAMLIYMGVDEALYAFALNLPSIIKELGYTSTRAQLLSVPPYIVACALTILVGYVADQTGKRGIFNVMCLLLAMVGYIMNIIPSSGPSVRYAGMYLAAAGVYPCIANTIAWTANNVEGSYKRGIVMAMVISWGNLQGAVSSNIYRQKDAPRYLLGHSVVLGNLCIALAASAVFWFALSAENRKRERGERKYRIITGTEEERIELDFHKEVRQCSSSLMIIVGYKKPCKCISSYMTFGGHPQIIRIAYGSQKRSEKSVQCRYTFFYQELGWEFQTACFGEP</sequence>
<evidence type="ECO:0000313" key="8">
    <source>
        <dbReference type="EMBL" id="KAL3675243.1"/>
    </source>
</evidence>
<feature type="transmembrane region" description="Helical" evidence="6">
    <location>
        <begin position="331"/>
        <end position="350"/>
    </location>
</feature>
<dbReference type="Proteomes" id="UP001633002">
    <property type="component" value="Unassembled WGS sequence"/>
</dbReference>
<comment type="caution">
    <text evidence="8">The sequence shown here is derived from an EMBL/GenBank/DDBJ whole genome shotgun (WGS) entry which is preliminary data.</text>
</comment>
<evidence type="ECO:0000256" key="5">
    <source>
        <dbReference type="ARBA" id="ARBA00023136"/>
    </source>
</evidence>
<evidence type="ECO:0000256" key="1">
    <source>
        <dbReference type="ARBA" id="ARBA00004141"/>
    </source>
</evidence>
<dbReference type="InterPro" id="IPR011701">
    <property type="entry name" value="MFS"/>
</dbReference>
<dbReference type="SUPFAM" id="SSF103473">
    <property type="entry name" value="MFS general substrate transporter"/>
    <property type="match status" value="1"/>
</dbReference>